<proteinExistence type="predicted"/>
<reference evidence="2 3" key="1">
    <citation type="submission" date="2019-09" db="EMBL/GenBank/DDBJ databases">
        <authorList>
            <person name="Chandra G."/>
            <person name="Truman W A."/>
        </authorList>
    </citation>
    <scope>NUCLEOTIDE SEQUENCE [LARGE SCALE GENOMIC DNA]</scope>
    <source>
        <strain evidence="2">PS928</strain>
    </source>
</reference>
<name>A0A5E7RU64_PSEFL</name>
<dbReference type="Proteomes" id="UP000381378">
    <property type="component" value="Unassembled WGS sequence"/>
</dbReference>
<protein>
    <submittedName>
        <fullName evidence="2">Uncharacterized protein</fullName>
    </submittedName>
</protein>
<gene>
    <name evidence="2" type="ORF">PS928_00431</name>
</gene>
<organism evidence="2 3">
    <name type="scientific">Pseudomonas fluorescens</name>
    <dbReference type="NCBI Taxonomy" id="294"/>
    <lineage>
        <taxon>Bacteria</taxon>
        <taxon>Pseudomonadati</taxon>
        <taxon>Pseudomonadota</taxon>
        <taxon>Gammaproteobacteria</taxon>
        <taxon>Pseudomonadales</taxon>
        <taxon>Pseudomonadaceae</taxon>
        <taxon>Pseudomonas</taxon>
    </lineage>
</organism>
<evidence type="ECO:0000313" key="3">
    <source>
        <dbReference type="Proteomes" id="UP000381378"/>
    </source>
</evidence>
<dbReference type="AlphaFoldDB" id="A0A5E7RU64"/>
<dbReference type="EMBL" id="CABVJF010000002">
    <property type="protein sequence ID" value="VVP77916.1"/>
    <property type="molecule type" value="Genomic_DNA"/>
</dbReference>
<evidence type="ECO:0000256" key="1">
    <source>
        <dbReference type="SAM" id="MobiDB-lite"/>
    </source>
</evidence>
<sequence>MQSNSVSDEAGRTLGYDDLGRLISVSGLPGETPSGYTYDPLDVLASQSSGTDQQRRFYRDGEIHTLQQGSNSSTFMQADGRVLAEHQEGAGPKS</sequence>
<feature type="compositionally biased region" description="Polar residues" evidence="1">
    <location>
        <begin position="65"/>
        <end position="76"/>
    </location>
</feature>
<feature type="region of interest" description="Disordered" evidence="1">
    <location>
        <begin position="64"/>
        <end position="94"/>
    </location>
</feature>
<dbReference type="Gene3D" id="2.180.10.10">
    <property type="entry name" value="RHS repeat-associated core"/>
    <property type="match status" value="1"/>
</dbReference>
<accession>A0A5E7RU64</accession>
<evidence type="ECO:0000313" key="2">
    <source>
        <dbReference type="EMBL" id="VVP77916.1"/>
    </source>
</evidence>